<protein>
    <submittedName>
        <fullName evidence="1">Unnamed protein product</fullName>
    </submittedName>
</protein>
<proteinExistence type="predicted"/>
<organism evidence="1 2">
    <name type="scientific">Phytophthora lilii</name>
    <dbReference type="NCBI Taxonomy" id="2077276"/>
    <lineage>
        <taxon>Eukaryota</taxon>
        <taxon>Sar</taxon>
        <taxon>Stramenopiles</taxon>
        <taxon>Oomycota</taxon>
        <taxon>Peronosporomycetes</taxon>
        <taxon>Peronosporales</taxon>
        <taxon>Peronosporaceae</taxon>
        <taxon>Phytophthora</taxon>
    </lineage>
</organism>
<dbReference type="AlphaFoldDB" id="A0A9W6XPB5"/>
<sequence>MLRIYLSIFRAVYDDKDGKPLDPRASLISLDAQATLIVEVPPQQSRISPVSLVDAQENKHSFIQLTTWVSEKDYRSSSFGFSDFSIKSRRRFHQSSVPYQRRVSTTAIHPSATTIGKERTL</sequence>
<accession>A0A9W6XPB5</accession>
<reference evidence="1" key="1">
    <citation type="submission" date="2023-04" db="EMBL/GenBank/DDBJ databases">
        <title>Phytophthora lilii NBRC 32176.</title>
        <authorList>
            <person name="Ichikawa N."/>
            <person name="Sato H."/>
            <person name="Tonouchi N."/>
        </authorList>
    </citation>
    <scope>NUCLEOTIDE SEQUENCE</scope>
    <source>
        <strain evidence="1">NBRC 32176</strain>
    </source>
</reference>
<evidence type="ECO:0000313" key="1">
    <source>
        <dbReference type="EMBL" id="GMF42800.1"/>
    </source>
</evidence>
<dbReference type="Proteomes" id="UP001165083">
    <property type="component" value="Unassembled WGS sequence"/>
</dbReference>
<gene>
    <name evidence="1" type="ORF">Plil01_001682900</name>
</gene>
<comment type="caution">
    <text evidence="1">The sequence shown here is derived from an EMBL/GenBank/DDBJ whole genome shotgun (WGS) entry which is preliminary data.</text>
</comment>
<evidence type="ECO:0000313" key="2">
    <source>
        <dbReference type="Proteomes" id="UP001165083"/>
    </source>
</evidence>
<keyword evidence="2" id="KW-1185">Reference proteome</keyword>
<dbReference type="EMBL" id="BSXW01002527">
    <property type="protein sequence ID" value="GMF42800.1"/>
    <property type="molecule type" value="Genomic_DNA"/>
</dbReference>
<name>A0A9W6XPB5_9STRA</name>